<dbReference type="Gene3D" id="3.40.630.30">
    <property type="match status" value="1"/>
</dbReference>
<sequence>MIKLEYFNRSDFDQLIEWIDSPSFLLQWGGPEFDYPLDDKQLELYIENANNEEGDTLIYKVVDEETDKAIGHISLGKIDRTNMSARIGKVLVGSLQTRGKGIGQKMIREALRIAFEELNLHRVSLGVFDFNTAAIVCYEKAGFNKEVLLRDARRNGDEYWSLWEMGVLIDEWKMALPSNSRGI</sequence>
<dbReference type="CDD" id="cd04301">
    <property type="entry name" value="NAT_SF"/>
    <property type="match status" value="1"/>
</dbReference>
<dbReference type="InterPro" id="IPR016181">
    <property type="entry name" value="Acyl_CoA_acyltransferase"/>
</dbReference>
<protein>
    <submittedName>
        <fullName evidence="2">Protein N-acetyltransferase, RimJ/RimL family</fullName>
    </submittedName>
</protein>
<dbReference type="PROSITE" id="PS51186">
    <property type="entry name" value="GNAT"/>
    <property type="match status" value="1"/>
</dbReference>
<evidence type="ECO:0000259" key="1">
    <source>
        <dbReference type="PROSITE" id="PS51186"/>
    </source>
</evidence>
<organism evidence="2 3">
    <name type="scientific">[Bacillus] enclensis</name>
    <dbReference type="NCBI Taxonomy" id="1402860"/>
    <lineage>
        <taxon>Bacteria</taxon>
        <taxon>Bacillati</taxon>
        <taxon>Bacillota</taxon>
        <taxon>Bacilli</taxon>
        <taxon>Bacillales</taxon>
        <taxon>Bacillaceae</taxon>
        <taxon>Rossellomorea</taxon>
    </lineage>
</organism>
<dbReference type="PANTHER" id="PTHR43415">
    <property type="entry name" value="SPERMIDINE N(1)-ACETYLTRANSFERASE"/>
    <property type="match status" value="1"/>
</dbReference>
<evidence type="ECO:0000313" key="2">
    <source>
        <dbReference type="EMBL" id="SCC34169.1"/>
    </source>
</evidence>
<keyword evidence="2" id="KW-0808">Transferase</keyword>
<dbReference type="AlphaFoldDB" id="A0A0V8H791"/>
<dbReference type="EMBL" id="FMAU01000009">
    <property type="protein sequence ID" value="SCC34169.1"/>
    <property type="molecule type" value="Genomic_DNA"/>
</dbReference>
<gene>
    <name evidence="2" type="ORF">GA0061094_4120</name>
</gene>
<evidence type="ECO:0000313" key="3">
    <source>
        <dbReference type="Proteomes" id="UP000181997"/>
    </source>
</evidence>
<dbReference type="InterPro" id="IPR000182">
    <property type="entry name" value="GNAT_dom"/>
</dbReference>
<reference evidence="3" key="1">
    <citation type="submission" date="2016-08" db="EMBL/GenBank/DDBJ databases">
        <authorList>
            <person name="Varghese N."/>
            <person name="Submissions Spin"/>
        </authorList>
    </citation>
    <scope>NUCLEOTIDE SEQUENCE [LARGE SCALE GENOMIC DNA]</scope>
    <source>
        <strain evidence="3">SGD-1123</strain>
    </source>
</reference>
<dbReference type="RefSeq" id="WP_058299902.1">
    <property type="nucleotide sequence ID" value="NZ_FMAU01000009.1"/>
</dbReference>
<feature type="domain" description="N-acetyltransferase" evidence="1">
    <location>
        <begin position="2"/>
        <end position="170"/>
    </location>
</feature>
<dbReference type="SUPFAM" id="SSF55729">
    <property type="entry name" value="Acyl-CoA N-acyltransferases (Nat)"/>
    <property type="match status" value="1"/>
</dbReference>
<dbReference type="Pfam" id="PF13302">
    <property type="entry name" value="Acetyltransf_3"/>
    <property type="match status" value="1"/>
</dbReference>
<accession>A0A0V8H791</accession>
<dbReference type="Proteomes" id="UP000181997">
    <property type="component" value="Unassembled WGS sequence"/>
</dbReference>
<name>A0A0V8H791_9BACI</name>
<keyword evidence="3" id="KW-1185">Reference proteome</keyword>
<dbReference type="PANTHER" id="PTHR43415:SF5">
    <property type="entry name" value="ACETYLTRANSFERASE"/>
    <property type="match status" value="1"/>
</dbReference>
<dbReference type="GO" id="GO:0016747">
    <property type="term" value="F:acyltransferase activity, transferring groups other than amino-acyl groups"/>
    <property type="evidence" value="ECO:0007669"/>
    <property type="project" value="InterPro"/>
</dbReference>
<dbReference type="OrthoDB" id="9795206at2"/>
<proteinExistence type="predicted"/>